<feature type="coiled-coil region" evidence="1">
    <location>
        <begin position="760"/>
        <end position="787"/>
    </location>
</feature>
<dbReference type="Proteomes" id="UP000269352">
    <property type="component" value="Unassembled WGS sequence"/>
</dbReference>
<name>A0A388TCJ8_TERA1</name>
<feature type="compositionally biased region" description="Basic and acidic residues" evidence="2">
    <location>
        <begin position="921"/>
        <end position="944"/>
    </location>
</feature>
<protein>
    <submittedName>
        <fullName evidence="3">Uncharacterized protein</fullName>
    </submittedName>
</protein>
<keyword evidence="1" id="KW-0175">Coiled coil</keyword>
<feature type="region of interest" description="Disordered" evidence="2">
    <location>
        <begin position="622"/>
        <end position="650"/>
    </location>
</feature>
<gene>
    <name evidence="3" type="ORF">NO1_0875</name>
</gene>
<proteinExistence type="predicted"/>
<keyword evidence="4" id="KW-1185">Reference proteome</keyword>
<sequence length="954" mass="101677">MSDISPVLRSDAKIIPLDSVQTTVSERKELENLRIAAINTAKACNVAYNSSAVNKLRSDIFSAIPAAERGTLRDLDSYILARINQADESFNTAGARELPIQIKFAIYIYGAIQLKHPDYKKSQAIQEVAYYAGAFYQIANAGEAQRQEIIRFAYNTYLGIAKDMLADDDTNLDNVSQVLLFAFNGDKNYKTLVARITGFDAFEGYPGVANDTSAEIRRGADAKYLLDQVLTLLTIAGDDTILRSTRGLAVKNIQDNSDIVNLDSERRLDAADIHVNTGRLAALTPQGNRNWENVSKSNDPDAAKSALAYYRQAEQLLANMQKAGLTPSAVTSAELTAKISDLFNEIKRFFTTLGLGSEGQTATYAKVSEDQTTLNTQSSELERLKNSPYLNLFNDYYGNTVPSAANLKSALTAAERALGLTAVPNATISQRWEKILEAKKAALLKTAETERLRLETEKSNAAASLGKAKDNFNTAAGIYRNDVGLTGAADSAGTAGSSAENAINTYPAVRDALIKAEAAARSAGVDTSTIPNYTTLNDSQKIEKIAEKVLADAERRQKATTDAAAQAETAQTQREAAVAAKQAAEKTGDTAEVQTQAGLAESAAKAAETAARAAEEAALKARNNAAEANRVTSGTPYTAGNPPTKADEQAQNARRAAAEARTAAAESKALINKAQNLKDLQAAEKDFNTAAAIFNTTGQTNSGSSAAAAETAAGTAKNNYPEGLNDALNKAKAAWQSASGVNGSAADSALTKSIPNYNDLNDAQKIKALAEKTLEQARSKEKDFQDARLLAEVAAADKRDEAIREKDAALQAKAETIRQTAGSPDAAHLEQAIKYAEEADQAASRAEAASKESNSSANLANTDQARTAAQEAQTAADAARQAAADAAKEAADFAKKIAGNNGLPVSDIPAETRPLNIAKILQERLKQQEEEKDKKREAGTENQRKSNSRLNLLP</sequence>
<reference evidence="3 4" key="1">
    <citation type="journal article" date="2019" name="ISME J.">
        <title>Genome analyses of uncultured TG2/ZB3 bacteria in 'Margulisbacteria' specifically attached to ectosymbiotic spirochetes of protists in the termite gut.</title>
        <authorList>
            <person name="Utami Y.D."/>
            <person name="Kuwahara H."/>
            <person name="Igai K."/>
            <person name="Murakami T."/>
            <person name="Sugaya K."/>
            <person name="Morikawa T."/>
            <person name="Nagura Y."/>
            <person name="Yuki M."/>
            <person name="Deevong P."/>
            <person name="Inoue T."/>
            <person name="Kihara K."/>
            <person name="Lo N."/>
            <person name="Yamada A."/>
            <person name="Ohkuma M."/>
            <person name="Hongoh Y."/>
        </authorList>
    </citation>
    <scope>NUCLEOTIDE SEQUENCE [LARGE SCALE GENOMIC DNA]</scope>
    <source>
        <strain evidence="3">NkOx7-01</strain>
    </source>
</reference>
<dbReference type="EMBL" id="BGZN01000012">
    <property type="protein sequence ID" value="GBR73502.1"/>
    <property type="molecule type" value="Genomic_DNA"/>
</dbReference>
<accession>A0A388TCJ8</accession>
<feature type="region of interest" description="Disordered" evidence="2">
    <location>
        <begin position="919"/>
        <end position="954"/>
    </location>
</feature>
<dbReference type="AlphaFoldDB" id="A0A388TCJ8"/>
<feature type="region of interest" description="Disordered" evidence="2">
    <location>
        <begin position="838"/>
        <end position="876"/>
    </location>
</feature>
<evidence type="ECO:0000313" key="3">
    <source>
        <dbReference type="EMBL" id="GBR73502.1"/>
    </source>
</evidence>
<evidence type="ECO:0000256" key="1">
    <source>
        <dbReference type="SAM" id="Coils"/>
    </source>
</evidence>
<organism evidence="3 4">
    <name type="scientific">Termititenax aidoneus</name>
    <dbReference type="NCBI Taxonomy" id="2218524"/>
    <lineage>
        <taxon>Bacteria</taxon>
        <taxon>Bacillati</taxon>
        <taxon>Candidatus Margulisiibacteriota</taxon>
        <taxon>Candidatus Termititenacia</taxon>
        <taxon>Candidatus Termititenacales</taxon>
        <taxon>Candidatus Termititenacaceae</taxon>
        <taxon>Candidatus Termititenax</taxon>
    </lineage>
</organism>
<comment type="caution">
    <text evidence="3">The sequence shown here is derived from an EMBL/GenBank/DDBJ whole genome shotgun (WGS) entry which is preliminary data.</text>
</comment>
<evidence type="ECO:0000313" key="4">
    <source>
        <dbReference type="Proteomes" id="UP000269352"/>
    </source>
</evidence>
<evidence type="ECO:0000256" key="2">
    <source>
        <dbReference type="SAM" id="MobiDB-lite"/>
    </source>
</evidence>
<feature type="compositionally biased region" description="Low complexity" evidence="2">
    <location>
        <begin position="841"/>
        <end position="876"/>
    </location>
</feature>